<accession>A0A0M3ULC2</accession>
<name>A0A0M3ULC2_9CAUD</name>
<sequence>MTYEEMLNEVCAGKTAYRPINPDMIVFREGDTIIRRSHRKVEINQVFIASVEEQKATDWDIVAEDDNHDELDLILVIDNHPLGVRPYLYHNQYRGEVVIPS</sequence>
<reference evidence="1 2" key="1">
    <citation type="submission" date="2015-08" db="EMBL/GenBank/DDBJ databases">
        <title>The Complete Genome of Citrobacter freundii Myophage Margaery.</title>
        <authorList>
            <person name="Yi D."/>
            <person name="Cadungog J.N."/>
            <person name="Cahill J.L."/>
            <person name="Rasche E.S."/>
            <person name="Everett G.F.K."/>
        </authorList>
    </citation>
    <scope>NUCLEOTIDE SEQUENCE [LARGE SCALE GENOMIC DNA]</scope>
</reference>
<dbReference type="GeneID" id="26647459"/>
<dbReference type="EMBL" id="KT381880">
    <property type="protein sequence ID" value="ALF01963.1"/>
    <property type="molecule type" value="Genomic_DNA"/>
</dbReference>
<dbReference type="KEGG" id="vg:26647459"/>
<dbReference type="RefSeq" id="YP_009195089.1">
    <property type="nucleotide sequence ID" value="NC_028755.1"/>
</dbReference>
<evidence type="ECO:0000313" key="2">
    <source>
        <dbReference type="Proteomes" id="UP000201970"/>
    </source>
</evidence>
<dbReference type="Proteomes" id="UP000201970">
    <property type="component" value="Segment"/>
</dbReference>
<proteinExistence type="predicted"/>
<gene>
    <name evidence="1" type="ORF">CPT_Margaery274</name>
</gene>
<evidence type="ECO:0000313" key="1">
    <source>
        <dbReference type="EMBL" id="ALF01963.1"/>
    </source>
</evidence>
<protein>
    <submittedName>
        <fullName evidence="1">Uncharacterized protein</fullName>
    </submittedName>
</protein>
<organism evidence="1 2">
    <name type="scientific">Citrobacter phage Margaery</name>
    <dbReference type="NCBI Taxonomy" id="1701810"/>
    <lineage>
        <taxon>Viruses</taxon>
        <taxon>Duplodnaviria</taxon>
        <taxon>Heunggongvirae</taxon>
        <taxon>Uroviricota</taxon>
        <taxon>Caudoviricetes</taxon>
        <taxon>Pantevenvirales</taxon>
        <taxon>Straboviridae</taxon>
        <taxon>Pseudotevenvirus</taxon>
        <taxon>Pseudotevenvirus margaery</taxon>
    </lineage>
</organism>
<keyword evidence="2" id="KW-1185">Reference proteome</keyword>